<gene>
    <name evidence="1" type="ORF">EJD97_010302</name>
</gene>
<feature type="non-terminal residue" evidence="1">
    <location>
        <position position="152"/>
    </location>
</feature>
<dbReference type="EMBL" id="RXGB01002644">
    <property type="protein sequence ID" value="TMW94418.1"/>
    <property type="molecule type" value="Genomic_DNA"/>
</dbReference>
<sequence>MPYHNMINVESRIILGSVGRLHKDKVGILSHLVHNNQYGVILSPSSRKTNDEFHINGPPLPSQNLNNLSKTTTHKKFCLNLLTIRTVGHILCNVFLHAIPPINLLKIIIHLGGTWMYGIFGTMGLCNNPGPQIIHIWHTQPVLVPKNCRHLP</sequence>
<reference evidence="1" key="1">
    <citation type="submission" date="2019-05" db="EMBL/GenBank/DDBJ databases">
        <title>The de novo reference genome and transcriptome assemblies of the wild tomato species Solanum chilense.</title>
        <authorList>
            <person name="Stam R."/>
            <person name="Nosenko T."/>
            <person name="Hoerger A.C."/>
            <person name="Stephan W."/>
            <person name="Seidel M.A."/>
            <person name="Kuhn J.M.M."/>
            <person name="Haberer G."/>
            <person name="Tellier A."/>
        </authorList>
    </citation>
    <scope>NUCLEOTIDE SEQUENCE</scope>
    <source>
        <tissue evidence="1">Mature leaves</tissue>
    </source>
</reference>
<proteinExistence type="predicted"/>
<comment type="caution">
    <text evidence="1">The sequence shown here is derived from an EMBL/GenBank/DDBJ whole genome shotgun (WGS) entry which is preliminary data.</text>
</comment>
<protein>
    <submittedName>
        <fullName evidence="1">Uncharacterized protein</fullName>
    </submittedName>
</protein>
<name>A0A6N2BKM1_SOLCI</name>
<organism evidence="1">
    <name type="scientific">Solanum chilense</name>
    <name type="common">Tomato</name>
    <name type="synonym">Lycopersicon chilense</name>
    <dbReference type="NCBI Taxonomy" id="4083"/>
    <lineage>
        <taxon>Eukaryota</taxon>
        <taxon>Viridiplantae</taxon>
        <taxon>Streptophyta</taxon>
        <taxon>Embryophyta</taxon>
        <taxon>Tracheophyta</taxon>
        <taxon>Spermatophyta</taxon>
        <taxon>Magnoliopsida</taxon>
        <taxon>eudicotyledons</taxon>
        <taxon>Gunneridae</taxon>
        <taxon>Pentapetalae</taxon>
        <taxon>asterids</taxon>
        <taxon>lamiids</taxon>
        <taxon>Solanales</taxon>
        <taxon>Solanaceae</taxon>
        <taxon>Solanoideae</taxon>
        <taxon>Solaneae</taxon>
        <taxon>Solanum</taxon>
        <taxon>Solanum subgen. Lycopersicon</taxon>
    </lineage>
</organism>
<dbReference type="AlphaFoldDB" id="A0A6N2BKM1"/>
<accession>A0A6N2BKM1</accession>
<evidence type="ECO:0000313" key="1">
    <source>
        <dbReference type="EMBL" id="TMW94418.1"/>
    </source>
</evidence>